<dbReference type="AlphaFoldDB" id="A0A1U7YQU0"/>
<evidence type="ECO:0000313" key="2">
    <source>
        <dbReference type="Proteomes" id="UP000189701"/>
    </source>
</evidence>
<dbReference type="InterPro" id="IPR019557">
    <property type="entry name" value="AminoTfrase-like_pln_mobile"/>
</dbReference>
<organism evidence="2 3">
    <name type="scientific">Nicotiana sylvestris</name>
    <name type="common">Wood tobacco</name>
    <name type="synonym">South American tobacco</name>
    <dbReference type="NCBI Taxonomy" id="4096"/>
    <lineage>
        <taxon>Eukaryota</taxon>
        <taxon>Viridiplantae</taxon>
        <taxon>Streptophyta</taxon>
        <taxon>Embryophyta</taxon>
        <taxon>Tracheophyta</taxon>
        <taxon>Spermatophyta</taxon>
        <taxon>Magnoliopsida</taxon>
        <taxon>eudicotyledons</taxon>
        <taxon>Gunneridae</taxon>
        <taxon>Pentapetalae</taxon>
        <taxon>asterids</taxon>
        <taxon>lamiids</taxon>
        <taxon>Solanales</taxon>
        <taxon>Solanaceae</taxon>
        <taxon>Nicotianoideae</taxon>
        <taxon>Nicotianeae</taxon>
        <taxon>Nicotiana</taxon>
    </lineage>
</organism>
<dbReference type="GO" id="GO:0010073">
    <property type="term" value="P:meristem maintenance"/>
    <property type="evidence" value="ECO:0007669"/>
    <property type="project" value="InterPro"/>
</dbReference>
<dbReference type="PANTHER" id="PTHR46033">
    <property type="entry name" value="PROTEIN MAIN-LIKE 2"/>
    <property type="match status" value="1"/>
</dbReference>
<dbReference type="Pfam" id="PF10536">
    <property type="entry name" value="PMD"/>
    <property type="match status" value="1"/>
</dbReference>
<gene>
    <name evidence="3" type="primary">LOC104247317</name>
</gene>
<protein>
    <submittedName>
        <fullName evidence="3">Uncharacterized protein LOC104247317</fullName>
    </submittedName>
</protein>
<evidence type="ECO:0000313" key="3">
    <source>
        <dbReference type="RefSeq" id="XP_009801589.1"/>
    </source>
</evidence>
<keyword evidence="2" id="KW-1185">Reference proteome</keyword>
<dbReference type="eggNOG" id="ENOG502SZ92">
    <property type="taxonomic scope" value="Eukaryota"/>
</dbReference>
<feature type="domain" description="Aminotransferase-like plant mobile" evidence="1">
    <location>
        <begin position="3"/>
        <end position="163"/>
    </location>
</feature>
<reference evidence="3" key="2">
    <citation type="submission" date="2025-08" db="UniProtKB">
        <authorList>
            <consortium name="RefSeq"/>
        </authorList>
    </citation>
    <scope>IDENTIFICATION</scope>
    <source>
        <tissue evidence="3">Leaf</tissue>
    </source>
</reference>
<accession>A0A1U7YQU0</accession>
<dbReference type="InterPro" id="IPR044824">
    <property type="entry name" value="MAIN-like"/>
</dbReference>
<dbReference type="RefSeq" id="XP_009801589.1">
    <property type="nucleotide sequence ID" value="XM_009803287.1"/>
</dbReference>
<dbReference type="OrthoDB" id="1291298at2759"/>
<proteinExistence type="predicted"/>
<evidence type="ECO:0000259" key="1">
    <source>
        <dbReference type="Pfam" id="PF10536"/>
    </source>
</evidence>
<dbReference type="Proteomes" id="UP000189701">
    <property type="component" value="Unplaced"/>
</dbReference>
<name>A0A1U7YQU0_NICSY</name>
<dbReference type="PANTHER" id="PTHR46033:SF16">
    <property type="entry name" value="AMINOTRANSFERASE-LIKE PLANT MOBILE DOMAIN-CONTAINING PROTEIN"/>
    <property type="match status" value="1"/>
</dbReference>
<sequence>MGIKPNRDLIEALVSFWDPANNVFRFKDCEMTPTLEELGGFTGLGRDLPGKKPAALRKVGVNNFLKKLCLRRIPMLSYDAWKELRIFAFMISFLGIMVFPERGGHIKIRLVAVVSYLQSSEDHTILPMILGDIFRALTRCQEGEDYFEGCMILLQMWFIEHLYHHLIVINFNENWLNCIGCHPDRATSCNLPEGVRA</sequence>
<reference evidence="2" key="1">
    <citation type="journal article" date="2013" name="Genome Biol.">
        <title>Reference genomes and transcriptomes of Nicotiana sylvestris and Nicotiana tomentosiformis.</title>
        <authorList>
            <person name="Sierro N."/>
            <person name="Battey J.N."/>
            <person name="Ouadi S."/>
            <person name="Bovet L."/>
            <person name="Goepfert S."/>
            <person name="Bakaher N."/>
            <person name="Peitsch M.C."/>
            <person name="Ivanov N.V."/>
        </authorList>
    </citation>
    <scope>NUCLEOTIDE SEQUENCE [LARGE SCALE GENOMIC DNA]</scope>
</reference>